<proteinExistence type="predicted"/>
<gene>
    <name evidence="1" type="ORF">METZ01_LOCUS281402</name>
</gene>
<evidence type="ECO:0000313" key="1">
    <source>
        <dbReference type="EMBL" id="SVC28548.1"/>
    </source>
</evidence>
<name>A0A382KVA8_9ZZZZ</name>
<dbReference type="AlphaFoldDB" id="A0A382KVA8"/>
<protein>
    <submittedName>
        <fullName evidence="1">Uncharacterized protein</fullName>
    </submittedName>
</protein>
<sequence length="97" mass="11560">MSYSRWITSTFYTYWCVSDAKNKNDEVFMCHTDIYKSYKFKYIECKRIVEDLTTIKGKINEIEGDEDATELQGYIKEFIEHVDEEYESGVNFPKVNP</sequence>
<accession>A0A382KVA8</accession>
<reference evidence="1" key="1">
    <citation type="submission" date="2018-05" db="EMBL/GenBank/DDBJ databases">
        <authorList>
            <person name="Lanie J.A."/>
            <person name="Ng W.-L."/>
            <person name="Kazmierczak K.M."/>
            <person name="Andrzejewski T.M."/>
            <person name="Davidsen T.M."/>
            <person name="Wayne K.J."/>
            <person name="Tettelin H."/>
            <person name="Glass J.I."/>
            <person name="Rusch D."/>
            <person name="Podicherti R."/>
            <person name="Tsui H.-C.T."/>
            <person name="Winkler M.E."/>
        </authorList>
    </citation>
    <scope>NUCLEOTIDE SEQUENCE</scope>
</reference>
<organism evidence="1">
    <name type="scientific">marine metagenome</name>
    <dbReference type="NCBI Taxonomy" id="408172"/>
    <lineage>
        <taxon>unclassified sequences</taxon>
        <taxon>metagenomes</taxon>
        <taxon>ecological metagenomes</taxon>
    </lineage>
</organism>
<dbReference type="EMBL" id="UINC01083135">
    <property type="protein sequence ID" value="SVC28548.1"/>
    <property type="molecule type" value="Genomic_DNA"/>
</dbReference>